<sequence length="131" mass="14664">MRFEACYPSTIESLRSSLLCEASLGTRRSRHTPKSHSPTRNLERAGLQIAAAAQPSKAYRLFQHLKAPTWVTSRRNPARRADSLSQDDVGLVKGKTDCISAGCKSIHTVPQKEIPGKLNVWTRRLTQRPQK</sequence>
<comment type="caution">
    <text evidence="1">The sequence shown here is derived from an EMBL/GenBank/DDBJ whole genome shotgun (WGS) entry which is preliminary data.</text>
</comment>
<dbReference type="Proteomes" id="UP000257109">
    <property type="component" value="Unassembled WGS sequence"/>
</dbReference>
<dbReference type="AlphaFoldDB" id="A0A371HY34"/>
<feature type="non-terminal residue" evidence="1">
    <location>
        <position position="1"/>
    </location>
</feature>
<reference evidence="1" key="1">
    <citation type="submission" date="2018-05" db="EMBL/GenBank/DDBJ databases">
        <title>Draft genome of Mucuna pruriens seed.</title>
        <authorList>
            <person name="Nnadi N.E."/>
            <person name="Vos R."/>
            <person name="Hasami M.H."/>
            <person name="Devisetty U.K."/>
            <person name="Aguiy J.C."/>
        </authorList>
    </citation>
    <scope>NUCLEOTIDE SEQUENCE [LARGE SCALE GENOMIC DNA]</scope>
    <source>
        <strain evidence="1">JCA_2017</strain>
    </source>
</reference>
<gene>
    <name evidence="1" type="ORF">CR513_08124</name>
</gene>
<organism evidence="1 2">
    <name type="scientific">Mucuna pruriens</name>
    <name type="common">Velvet bean</name>
    <name type="synonym">Dolichos pruriens</name>
    <dbReference type="NCBI Taxonomy" id="157652"/>
    <lineage>
        <taxon>Eukaryota</taxon>
        <taxon>Viridiplantae</taxon>
        <taxon>Streptophyta</taxon>
        <taxon>Embryophyta</taxon>
        <taxon>Tracheophyta</taxon>
        <taxon>Spermatophyta</taxon>
        <taxon>Magnoliopsida</taxon>
        <taxon>eudicotyledons</taxon>
        <taxon>Gunneridae</taxon>
        <taxon>Pentapetalae</taxon>
        <taxon>rosids</taxon>
        <taxon>fabids</taxon>
        <taxon>Fabales</taxon>
        <taxon>Fabaceae</taxon>
        <taxon>Papilionoideae</taxon>
        <taxon>50 kb inversion clade</taxon>
        <taxon>NPAAA clade</taxon>
        <taxon>indigoferoid/millettioid clade</taxon>
        <taxon>Phaseoleae</taxon>
        <taxon>Mucuna</taxon>
    </lineage>
</organism>
<dbReference type="EMBL" id="QJKJ01001414">
    <property type="protein sequence ID" value="RDY07717.1"/>
    <property type="molecule type" value="Genomic_DNA"/>
</dbReference>
<dbReference type="OrthoDB" id="1810600at2759"/>
<keyword evidence="2" id="KW-1185">Reference proteome</keyword>
<proteinExistence type="predicted"/>
<evidence type="ECO:0000313" key="1">
    <source>
        <dbReference type="EMBL" id="RDY07717.1"/>
    </source>
</evidence>
<protein>
    <submittedName>
        <fullName evidence="1">Uncharacterized protein</fullName>
    </submittedName>
</protein>
<name>A0A371HY34_MUCPR</name>
<evidence type="ECO:0000313" key="2">
    <source>
        <dbReference type="Proteomes" id="UP000257109"/>
    </source>
</evidence>
<accession>A0A371HY34</accession>